<keyword evidence="1 3" id="KW-0238">DNA-binding</keyword>
<dbReference type="SMART" id="SM00422">
    <property type="entry name" value="HTH_MERR"/>
    <property type="match status" value="1"/>
</dbReference>
<dbReference type="InterPro" id="IPR000551">
    <property type="entry name" value="MerR-type_HTH_dom"/>
</dbReference>
<dbReference type="CDD" id="cd00592">
    <property type="entry name" value="HTH_MerR-like"/>
    <property type="match status" value="1"/>
</dbReference>
<gene>
    <name evidence="3" type="ORF">J2S41_003547</name>
</gene>
<dbReference type="PANTHER" id="PTHR30204:SF93">
    <property type="entry name" value="HTH MERR-TYPE DOMAIN-CONTAINING PROTEIN"/>
    <property type="match status" value="1"/>
</dbReference>
<comment type="caution">
    <text evidence="3">The sequence shown here is derived from an EMBL/GenBank/DDBJ whole genome shotgun (WGS) entry which is preliminary data.</text>
</comment>
<evidence type="ECO:0000256" key="1">
    <source>
        <dbReference type="ARBA" id="ARBA00023125"/>
    </source>
</evidence>
<sequence length="319" mass="35342">MEMDELYPIGDVARRTGLSVSAIRYYADAGVVAPAATGAAGHRLYDVAGIARLELVRTLRELDAGLDEIRRVLAGEATLRDLAATHLELVERQEGRLRTRRAVLRTILRQGSTGERVTLMHKLAGMSDEERDRLIDEFWAEVTDGLEVPERLKEWWRAARPVLPEQPTTAQLEAWIELADLVRDREVRQAVRQQLFDLCTTGAGPLMSSDPMLDAMEAATPIGQAAMDAARANVPPDSAEAREIAARWAGWLAEVARQPDGPQWRRAAADNMELADELDQPPSPDEGPYERYMSLVTAVNGAPERFPFRWLAAALRASA</sequence>
<dbReference type="RefSeq" id="WP_310368984.1">
    <property type="nucleotide sequence ID" value="NZ_JAVDYB010000001.1"/>
</dbReference>
<dbReference type="AlphaFoldDB" id="A0AAE3YMZ9"/>
<protein>
    <submittedName>
        <fullName evidence="3">DNA-binding transcriptional MerR regulator</fullName>
    </submittedName>
</protein>
<dbReference type="SUPFAM" id="SSF46955">
    <property type="entry name" value="Putative DNA-binding domain"/>
    <property type="match status" value="1"/>
</dbReference>
<organism evidence="3 4">
    <name type="scientific">Catenuloplanes atrovinosus</name>
    <dbReference type="NCBI Taxonomy" id="137266"/>
    <lineage>
        <taxon>Bacteria</taxon>
        <taxon>Bacillati</taxon>
        <taxon>Actinomycetota</taxon>
        <taxon>Actinomycetes</taxon>
        <taxon>Micromonosporales</taxon>
        <taxon>Micromonosporaceae</taxon>
        <taxon>Catenuloplanes</taxon>
    </lineage>
</organism>
<dbReference type="PRINTS" id="PR00040">
    <property type="entry name" value="HTHMERR"/>
</dbReference>
<evidence type="ECO:0000313" key="3">
    <source>
        <dbReference type="EMBL" id="MDR7276769.1"/>
    </source>
</evidence>
<evidence type="ECO:0000313" key="4">
    <source>
        <dbReference type="Proteomes" id="UP001183643"/>
    </source>
</evidence>
<dbReference type="InterPro" id="IPR047057">
    <property type="entry name" value="MerR_fam"/>
</dbReference>
<reference evidence="3" key="1">
    <citation type="submission" date="2023-07" db="EMBL/GenBank/DDBJ databases">
        <title>Sequencing the genomes of 1000 actinobacteria strains.</title>
        <authorList>
            <person name="Klenk H.-P."/>
        </authorList>
    </citation>
    <scope>NUCLEOTIDE SEQUENCE</scope>
    <source>
        <strain evidence="3">DSM 44707</strain>
    </source>
</reference>
<keyword evidence="4" id="KW-1185">Reference proteome</keyword>
<dbReference type="Proteomes" id="UP001183643">
    <property type="component" value="Unassembled WGS sequence"/>
</dbReference>
<name>A0AAE3YMZ9_9ACTN</name>
<dbReference type="PROSITE" id="PS50937">
    <property type="entry name" value="HTH_MERR_2"/>
    <property type="match status" value="1"/>
</dbReference>
<dbReference type="PANTHER" id="PTHR30204">
    <property type="entry name" value="REDOX-CYCLING DRUG-SENSING TRANSCRIPTIONAL ACTIVATOR SOXR"/>
    <property type="match status" value="1"/>
</dbReference>
<feature type="domain" description="HTH merR-type" evidence="2">
    <location>
        <begin position="6"/>
        <end position="75"/>
    </location>
</feature>
<proteinExistence type="predicted"/>
<dbReference type="GO" id="GO:0003677">
    <property type="term" value="F:DNA binding"/>
    <property type="evidence" value="ECO:0007669"/>
    <property type="project" value="UniProtKB-KW"/>
</dbReference>
<evidence type="ECO:0000259" key="2">
    <source>
        <dbReference type="PROSITE" id="PS50937"/>
    </source>
</evidence>
<dbReference type="EMBL" id="JAVDYB010000001">
    <property type="protein sequence ID" value="MDR7276769.1"/>
    <property type="molecule type" value="Genomic_DNA"/>
</dbReference>
<dbReference type="Pfam" id="PF13411">
    <property type="entry name" value="MerR_1"/>
    <property type="match status" value="1"/>
</dbReference>
<dbReference type="InterPro" id="IPR009061">
    <property type="entry name" value="DNA-bd_dom_put_sf"/>
</dbReference>
<accession>A0AAE3YMZ9</accession>
<dbReference type="GO" id="GO:0003700">
    <property type="term" value="F:DNA-binding transcription factor activity"/>
    <property type="evidence" value="ECO:0007669"/>
    <property type="project" value="InterPro"/>
</dbReference>
<dbReference type="Gene3D" id="1.10.1660.10">
    <property type="match status" value="1"/>
</dbReference>